<dbReference type="InterPro" id="IPR016454">
    <property type="entry name" value="Cysteine_dSase"/>
</dbReference>
<dbReference type="PIRSF" id="PIRSF005572">
    <property type="entry name" value="NifS"/>
    <property type="match status" value="1"/>
</dbReference>
<dbReference type="RefSeq" id="WP_369601354.1">
    <property type="nucleotide sequence ID" value="NZ_CP154858.1"/>
</dbReference>
<comment type="catalytic activity">
    <reaction evidence="6 8">
        <text>(sulfur carrier)-H + L-cysteine = (sulfur carrier)-SH + L-alanine</text>
        <dbReference type="Rhea" id="RHEA:43892"/>
        <dbReference type="Rhea" id="RHEA-COMP:14737"/>
        <dbReference type="Rhea" id="RHEA-COMP:14739"/>
        <dbReference type="ChEBI" id="CHEBI:29917"/>
        <dbReference type="ChEBI" id="CHEBI:35235"/>
        <dbReference type="ChEBI" id="CHEBI:57972"/>
        <dbReference type="ChEBI" id="CHEBI:64428"/>
        <dbReference type="EC" id="2.8.1.7"/>
    </reaction>
</comment>
<dbReference type="InterPro" id="IPR000192">
    <property type="entry name" value="Aminotrans_V_dom"/>
</dbReference>
<gene>
    <name evidence="10" type="ORF">AAIA72_16345</name>
</gene>
<dbReference type="InterPro" id="IPR015421">
    <property type="entry name" value="PyrdxlP-dep_Trfase_major"/>
</dbReference>
<dbReference type="GO" id="GO:0006534">
    <property type="term" value="P:cysteine metabolic process"/>
    <property type="evidence" value="ECO:0007669"/>
    <property type="project" value="UniProtKB-UniRule"/>
</dbReference>
<evidence type="ECO:0000256" key="4">
    <source>
        <dbReference type="ARBA" id="ARBA00022679"/>
    </source>
</evidence>
<evidence type="ECO:0000256" key="1">
    <source>
        <dbReference type="ARBA" id="ARBA00001933"/>
    </source>
</evidence>
<dbReference type="Gene3D" id="3.40.640.10">
    <property type="entry name" value="Type I PLP-dependent aspartate aminotransferase-like (Major domain)"/>
    <property type="match status" value="1"/>
</dbReference>
<dbReference type="GO" id="GO:0030170">
    <property type="term" value="F:pyridoxal phosphate binding"/>
    <property type="evidence" value="ECO:0007669"/>
    <property type="project" value="UniProtKB-UniRule"/>
</dbReference>
<evidence type="ECO:0000256" key="6">
    <source>
        <dbReference type="ARBA" id="ARBA00050776"/>
    </source>
</evidence>
<evidence type="ECO:0000259" key="9">
    <source>
        <dbReference type="Pfam" id="PF00266"/>
    </source>
</evidence>
<evidence type="ECO:0000313" key="10">
    <source>
        <dbReference type="EMBL" id="XDT72344.1"/>
    </source>
</evidence>
<evidence type="ECO:0000256" key="8">
    <source>
        <dbReference type="RuleBase" id="RU004506"/>
    </source>
</evidence>
<dbReference type="EC" id="2.8.1.7" evidence="8"/>
<dbReference type="PANTHER" id="PTHR43586">
    <property type="entry name" value="CYSTEINE DESULFURASE"/>
    <property type="match status" value="1"/>
</dbReference>
<dbReference type="EMBL" id="CP154858">
    <property type="protein sequence ID" value="XDT72344.1"/>
    <property type="molecule type" value="Genomic_DNA"/>
</dbReference>
<dbReference type="KEGG" id="tcd:AAIA72_16345"/>
<dbReference type="NCBIfam" id="TIGR01979">
    <property type="entry name" value="sufS"/>
    <property type="match status" value="1"/>
</dbReference>
<dbReference type="Gene3D" id="3.90.1150.10">
    <property type="entry name" value="Aspartate Aminotransferase, domain 1"/>
    <property type="match status" value="1"/>
</dbReference>
<dbReference type="GO" id="GO:0031071">
    <property type="term" value="F:cysteine desulfurase activity"/>
    <property type="evidence" value="ECO:0007669"/>
    <property type="project" value="UniProtKB-UniRule"/>
</dbReference>
<dbReference type="PROSITE" id="PS00595">
    <property type="entry name" value="AA_TRANSFER_CLASS_5"/>
    <property type="match status" value="1"/>
</dbReference>
<dbReference type="CDD" id="cd06453">
    <property type="entry name" value="SufS_like"/>
    <property type="match status" value="1"/>
</dbReference>
<sequence length="410" mass="44656">MNDMSLHAVSTLREDFPILNQTVHGKPLVYLDNAATSQKPRAVLAALEAYYARDNANVHRGVHTLSQRATDHFEAARETVRAFLNAREQAEIIWTRGTTEAINLIAQSWGRSHIREGDLIVITALDHHSNIVPWQILAQQTGARLAAVPVTPEGRLDRDAWLALLAQEPKLVAFGHVSNAIGTRNPAAQMVQEARQAGAVTVVDGAQSTPHFTVDVQALGCDFYAFSGHKVFGPTGIGALYGRRERLEAMPPWHGGGEMIEHVTLEGFTPNVLPFKFEAGTPAIAQAIGLAAAIDYLNAQDRQALEAHEQHLLKLATEGLRELPGARIIGDHDDKVAVLSFLIDGTHPADIGTLLDQQGIAVRTGHHCTMPLMQALGIPGTVRASFAFYNTEDDVQRLIQGLHKALKFLL</sequence>
<accession>A0AB39UW18</accession>
<keyword evidence="5 8" id="KW-0663">Pyridoxal phosphate</keyword>
<evidence type="ECO:0000256" key="7">
    <source>
        <dbReference type="RuleBase" id="RU004504"/>
    </source>
</evidence>
<dbReference type="PANTHER" id="PTHR43586:SF8">
    <property type="entry name" value="CYSTEINE DESULFURASE 1, CHLOROPLASTIC"/>
    <property type="match status" value="1"/>
</dbReference>
<organism evidence="10">
    <name type="scientific">Thermohahella caldifontis</name>
    <dbReference type="NCBI Taxonomy" id="3142973"/>
    <lineage>
        <taxon>Bacteria</taxon>
        <taxon>Pseudomonadati</taxon>
        <taxon>Pseudomonadota</taxon>
        <taxon>Gammaproteobacteria</taxon>
        <taxon>Oceanospirillales</taxon>
        <taxon>Hahellaceae</taxon>
        <taxon>Thermohahella</taxon>
    </lineage>
</organism>
<evidence type="ECO:0000256" key="3">
    <source>
        <dbReference type="ARBA" id="ARBA00010447"/>
    </source>
</evidence>
<comment type="similarity">
    <text evidence="3 8">Belongs to the class-V pyridoxal-phosphate-dependent aminotransferase family. Csd subfamily.</text>
</comment>
<dbReference type="InterPro" id="IPR015424">
    <property type="entry name" value="PyrdxlP-dep_Trfase"/>
</dbReference>
<name>A0AB39UW18_9GAMM</name>
<reference evidence="10" key="1">
    <citation type="submission" date="2024-05" db="EMBL/GenBank/DDBJ databases">
        <title>Genome sequencing of novel strain.</title>
        <authorList>
            <person name="Ganbat D."/>
            <person name="Ganbat S."/>
            <person name="Lee S.-J."/>
        </authorList>
    </citation>
    <scope>NUCLEOTIDE SEQUENCE</scope>
    <source>
        <strain evidence="10">SMD15-11</strain>
    </source>
</reference>
<evidence type="ECO:0000256" key="2">
    <source>
        <dbReference type="ARBA" id="ARBA00002824"/>
    </source>
</evidence>
<dbReference type="InterPro" id="IPR010970">
    <property type="entry name" value="Cys_dSase_SufS"/>
</dbReference>
<dbReference type="InterPro" id="IPR020578">
    <property type="entry name" value="Aminotrans_V_PyrdxlP_BS"/>
</dbReference>
<dbReference type="Pfam" id="PF00266">
    <property type="entry name" value="Aminotran_5"/>
    <property type="match status" value="1"/>
</dbReference>
<feature type="domain" description="Aminotransferase class V" evidence="9">
    <location>
        <begin position="29"/>
        <end position="398"/>
    </location>
</feature>
<protein>
    <recommendedName>
        <fullName evidence="8">Cysteine desulfurase</fullName>
        <ecNumber evidence="8">2.8.1.7</ecNumber>
    </recommendedName>
</protein>
<evidence type="ECO:0000256" key="5">
    <source>
        <dbReference type="ARBA" id="ARBA00022898"/>
    </source>
</evidence>
<dbReference type="AlphaFoldDB" id="A0AB39UW18"/>
<comment type="cofactor">
    <cofactor evidence="1 7">
        <name>pyridoxal 5'-phosphate</name>
        <dbReference type="ChEBI" id="CHEBI:597326"/>
    </cofactor>
</comment>
<dbReference type="SUPFAM" id="SSF53383">
    <property type="entry name" value="PLP-dependent transferases"/>
    <property type="match status" value="1"/>
</dbReference>
<dbReference type="InterPro" id="IPR015422">
    <property type="entry name" value="PyrdxlP-dep_Trfase_small"/>
</dbReference>
<keyword evidence="4 8" id="KW-0808">Transferase</keyword>
<proteinExistence type="inferred from homology"/>
<comment type="function">
    <text evidence="2 8">Catalyzes the removal of elemental sulfur and selenium atoms from L-cysteine, L-cystine, L-selenocysteine, and L-selenocystine to produce L-alanine.</text>
</comment>